<feature type="transmembrane region" description="Helical" evidence="8">
    <location>
        <begin position="122"/>
        <end position="142"/>
    </location>
</feature>
<feature type="transmembrane region" description="Helical" evidence="8">
    <location>
        <begin position="12"/>
        <end position="32"/>
    </location>
</feature>
<organism evidence="9 10">
    <name type="scientific">Marinobacter zhanjiangensis</name>
    <dbReference type="NCBI Taxonomy" id="578215"/>
    <lineage>
        <taxon>Bacteria</taxon>
        <taxon>Pseudomonadati</taxon>
        <taxon>Pseudomonadota</taxon>
        <taxon>Gammaproteobacteria</taxon>
        <taxon>Pseudomonadales</taxon>
        <taxon>Marinobacteraceae</taxon>
        <taxon>Marinobacter</taxon>
    </lineage>
</organism>
<name>A0ABQ3B1K5_9GAMM</name>
<dbReference type="InterPro" id="IPR003689">
    <property type="entry name" value="ZIP"/>
</dbReference>
<dbReference type="PANTHER" id="PTHR11040">
    <property type="entry name" value="ZINC/IRON TRANSPORTER"/>
    <property type="match status" value="1"/>
</dbReference>
<keyword evidence="7 8" id="KW-0472">Membrane</keyword>
<keyword evidence="3" id="KW-1003">Cell membrane</keyword>
<evidence type="ECO:0000256" key="5">
    <source>
        <dbReference type="ARBA" id="ARBA00022833"/>
    </source>
</evidence>
<keyword evidence="4 8" id="KW-0812">Transmembrane</keyword>
<feature type="transmembrane region" description="Helical" evidence="8">
    <location>
        <begin position="184"/>
        <end position="206"/>
    </location>
</feature>
<keyword evidence="10" id="KW-1185">Reference proteome</keyword>
<evidence type="ECO:0000256" key="4">
    <source>
        <dbReference type="ARBA" id="ARBA00022692"/>
    </source>
</evidence>
<dbReference type="RefSeq" id="WP_189576537.1">
    <property type="nucleotide sequence ID" value="NZ_BMXV01000005.1"/>
</dbReference>
<keyword evidence="5" id="KW-0862">Zinc</keyword>
<comment type="similarity">
    <text evidence="2">Belongs to the ZIP transporter (TC 2.A.5) family.</text>
</comment>
<accession>A0ABQ3B1K5</accession>
<comment type="subcellular location">
    <subcellularLocation>
        <location evidence="1">Cell membrane</location>
        <topology evidence="1">Multi-pass membrane protein</topology>
    </subcellularLocation>
</comment>
<evidence type="ECO:0000256" key="8">
    <source>
        <dbReference type="SAM" id="Phobius"/>
    </source>
</evidence>
<dbReference type="Proteomes" id="UP000601597">
    <property type="component" value="Unassembled WGS sequence"/>
</dbReference>
<feature type="transmembrane region" description="Helical" evidence="8">
    <location>
        <begin position="241"/>
        <end position="259"/>
    </location>
</feature>
<dbReference type="Pfam" id="PF02535">
    <property type="entry name" value="Zip"/>
    <property type="match status" value="1"/>
</dbReference>
<protein>
    <submittedName>
        <fullName evidence="9">ZIP family metal transporter</fullName>
    </submittedName>
</protein>
<feature type="transmembrane region" description="Helical" evidence="8">
    <location>
        <begin position="212"/>
        <end position="229"/>
    </location>
</feature>
<dbReference type="PANTHER" id="PTHR11040:SF211">
    <property type="entry name" value="ZINC TRANSPORTER ZIP11"/>
    <property type="match status" value="1"/>
</dbReference>
<gene>
    <name evidence="9" type="ORF">GCM10007071_22930</name>
</gene>
<reference evidence="10" key="1">
    <citation type="journal article" date="2019" name="Int. J. Syst. Evol. Microbiol.">
        <title>The Global Catalogue of Microorganisms (GCM) 10K type strain sequencing project: providing services to taxonomists for standard genome sequencing and annotation.</title>
        <authorList>
            <consortium name="The Broad Institute Genomics Platform"/>
            <consortium name="The Broad Institute Genome Sequencing Center for Infectious Disease"/>
            <person name="Wu L."/>
            <person name="Ma J."/>
        </authorList>
    </citation>
    <scope>NUCLEOTIDE SEQUENCE [LARGE SCALE GENOMIC DNA]</scope>
    <source>
        <strain evidence="10">KCTC 22280</strain>
    </source>
</reference>
<evidence type="ECO:0000313" key="9">
    <source>
        <dbReference type="EMBL" id="GGY75132.1"/>
    </source>
</evidence>
<evidence type="ECO:0000256" key="2">
    <source>
        <dbReference type="ARBA" id="ARBA00006939"/>
    </source>
</evidence>
<keyword evidence="6 8" id="KW-1133">Transmembrane helix</keyword>
<sequence length="264" mass="28001">MLSDINPVWLGAFASLLAGMGTGLGALGVFLVRRLSPRLEDGLLSAAAGVMLAASFFSLLLPGIEYGEALTGRTWLASLIVIAGLLMGAGVLYWLYRRLPSDSDSLTPPGPHAPEIRHVHRIWLFVIAITLHNFPEGMAVGVGFGTGDLGKGTALAIGIGLQNIPEGLAVAVSLLGIRYSRTQAFLIAFFTGLLEPLGGLFGSTMVWLAQPMMPWTLGFAAGAMLFIISDEIIPETHQRPYKTLATFSLLGGFVIMMFLDASLG</sequence>
<evidence type="ECO:0000256" key="6">
    <source>
        <dbReference type="ARBA" id="ARBA00022989"/>
    </source>
</evidence>
<evidence type="ECO:0000256" key="3">
    <source>
        <dbReference type="ARBA" id="ARBA00022475"/>
    </source>
</evidence>
<feature type="transmembrane region" description="Helical" evidence="8">
    <location>
        <begin position="44"/>
        <end position="64"/>
    </location>
</feature>
<dbReference type="EMBL" id="BMXV01000005">
    <property type="protein sequence ID" value="GGY75132.1"/>
    <property type="molecule type" value="Genomic_DNA"/>
</dbReference>
<feature type="transmembrane region" description="Helical" evidence="8">
    <location>
        <begin position="154"/>
        <end position="177"/>
    </location>
</feature>
<comment type="caution">
    <text evidence="9">The sequence shown here is derived from an EMBL/GenBank/DDBJ whole genome shotgun (WGS) entry which is preliminary data.</text>
</comment>
<evidence type="ECO:0000313" key="10">
    <source>
        <dbReference type="Proteomes" id="UP000601597"/>
    </source>
</evidence>
<feature type="transmembrane region" description="Helical" evidence="8">
    <location>
        <begin position="76"/>
        <end position="96"/>
    </location>
</feature>
<evidence type="ECO:0000256" key="7">
    <source>
        <dbReference type="ARBA" id="ARBA00023136"/>
    </source>
</evidence>
<proteinExistence type="inferred from homology"/>
<evidence type="ECO:0000256" key="1">
    <source>
        <dbReference type="ARBA" id="ARBA00004651"/>
    </source>
</evidence>